<feature type="transmembrane region" description="Helical" evidence="7">
    <location>
        <begin position="1702"/>
        <end position="1723"/>
    </location>
</feature>
<reference evidence="9 10" key="1">
    <citation type="submission" date="2016-11" db="EMBL/GenBank/DDBJ databases">
        <title>The macronuclear genome of Stentor coeruleus: a giant cell with tiny introns.</title>
        <authorList>
            <person name="Slabodnick M."/>
            <person name="Ruby J.G."/>
            <person name="Reiff S.B."/>
            <person name="Swart E.C."/>
            <person name="Gosai S."/>
            <person name="Prabakaran S."/>
            <person name="Witkowska E."/>
            <person name="Larue G.E."/>
            <person name="Fisher S."/>
            <person name="Freeman R.M."/>
            <person name="Gunawardena J."/>
            <person name="Chu W."/>
            <person name="Stover N.A."/>
            <person name="Gregory B.D."/>
            <person name="Nowacki M."/>
            <person name="Derisi J."/>
            <person name="Roy S.W."/>
            <person name="Marshall W.F."/>
            <person name="Sood P."/>
        </authorList>
    </citation>
    <scope>NUCLEOTIDE SEQUENCE [LARGE SCALE GENOMIC DNA]</scope>
    <source>
        <strain evidence="9">WM001</strain>
    </source>
</reference>
<dbReference type="Gene3D" id="3.40.50.1000">
    <property type="entry name" value="HAD superfamily/HAD-like"/>
    <property type="match status" value="1"/>
</dbReference>
<dbReference type="PRINTS" id="PR00119">
    <property type="entry name" value="CATATPASE"/>
</dbReference>
<evidence type="ECO:0000256" key="1">
    <source>
        <dbReference type="ARBA" id="ARBA00004141"/>
    </source>
</evidence>
<comment type="caution">
    <text evidence="9">The sequence shown here is derived from an EMBL/GenBank/DDBJ whole genome shotgun (WGS) entry which is preliminary data.</text>
</comment>
<dbReference type="GO" id="GO:0005802">
    <property type="term" value="C:trans-Golgi network"/>
    <property type="evidence" value="ECO:0007669"/>
    <property type="project" value="TreeGrafter"/>
</dbReference>
<dbReference type="PANTHER" id="PTHR24092">
    <property type="entry name" value="PROBABLE PHOSPHOLIPID-TRANSPORTING ATPASE"/>
    <property type="match status" value="1"/>
</dbReference>
<evidence type="ECO:0000313" key="10">
    <source>
        <dbReference type="Proteomes" id="UP000187209"/>
    </source>
</evidence>
<sequence length="2096" mass="237905">MMRSKEIDSTDMRYIELQGVRANTESPFPNNAIISSKYSKYNFLPKCLFSQFYSLPKLWFLLISILELTQDTKISISYGTILPLAVLIFLGFIRDGYSDYIKHQSDKKINEQKQKVWDGTKFITKECKDILVGDIVILENNEIAPADMLILSVGNEEHECYADVSAVLGESNLKVKHPIKETQNKIDSLVLDEASASLNQLNDDLIVNPPNKYFRHFHGKVKLSMSPRATTLDSDYLLLRGMKITNTPWIFGFVVYTGIETKIWINNLIHPAKVTYLKKIMDMWILLMFPVIIAICVTNTIIFQGLSLVKYTWYDVFLANMILFSHIIQISIYLSIEIIRIAVSWISFTEKFNVKFNTTNTLSNLGMVEYIVTDKTGTLTENKLDVALFVVNDKLYVNDDLVEESEDSDREGSISRLNPTSKAAEGYNGDIHIFKELQSDLSPATDNEKLQKFFTCLAICNLAYPVESGFIAISVDDKVLAQTAANFGIQVLSRDSDSCLLNIHGTEVCFDILGTQAFSSDIKKSRIVVRNTLDGEVIMFVKGNRDSMVNIYDSITYTRNDVEDAIVKYRTLFLGLKRMTPHEAQEFLFDYQTSQLSPVNRQGRVENVFQKFEKELEYLGIVGLEDVVSPETKDTVETLKQAGIKFWVLSGDSEESTLTAAVAAGVFKTENKIIRLVNFSSELDCMNTLQDSIRENIYPDAPVERNSAEEDVMHNLVPMAKSDIAIPAAISVFSVVSVEDMIPAAIPRKKGRRSTLFIRDNGRRSTVHPLVSKLSMFKKKTSLQGEYNPKNMKFVISVDSTGLEYGTSSKEHLKNFTALLFTAKSVCFHSLLPDQKTKVVKLIKGNFRFSPLVMSVGDGISDVGMIQESDIGIGIEGKEGSEAALSADISIQKFSQLKELTLIYGHRMYVQLAKMILLSFYVMTLLEAELIMYNPLTGWTAGSLLEKEFAFVYRLIVNILPVAGLCILDKDSSSTFLTPKAYKVGIFNALLTWKNLLVYVFTGLAQAGFTFLSTYLYFFHNHDLGYTENGLIISSSVYLIISTTVFISVLVETYSISIKTISLYFCFIGVQFAIIIPLSYSNTELYGFVKMVIELKSIWFYMIFTTLFNFVICYFIKAVRYIFMPNMLEKVRIASPSNSVQLDSRLGQYRKTLKLVYRESVIWHHRSAYDDTAINYKTLKFISRYREKIYQADKLAENIKNYRILLLIGGVSVCIYTIYALIAIEANSGTLSFHLAFSFIMPLGYFLPIIPNFRSHALKYLFVNYSLIQAFFLVSQIAFNFSCLPMITYLPVLYLIGFSNFWLEMTLLVMASNIISAIISAFSFIANGSSVMIITIEVIVYCIVYLCICLTASLVAYNIDKSKRLEFVLVQKVQIEISKAKSVLSFLLPPFVTKRVQDGVRYISEYQGVVSVIFCDINNFESILKYYSPQELTAFLDEVYGRFDQICMLSGCTKIETVGKTYMACAGLRDSESEMDVYYTSVPHARRCIEMGLAIIRNAEKIYLKNREVLQFNIGINSGPVTAGVVGYHKPQFSLVGDTVNTASRMASLCPRPNTLQISSETFSLIGDKTGLIFDPSEVFAKGKGIMKTFLVSVPEVQNSFSPTKNVSLSSSISEMFSLKNARPSKKTKKVTLYYLSNLHSDNDRRRSSMLDDLEAEVGNDNEFFRRETEVLENVKWLSIGCTESNKEKKFRIDTSAATYPIAMYGMILRVVSNVILMILVIIQMSQRNSEIYAELLKLIIEAVIVSCIIYKFKAYYMTIWYCWLISSICLIGAIFRFDGLENNSEIVFIQYVYHMLQAAHCSQLLFKNLIWAGSLAVVAQFVYSIVVRNTNWVLQILASLLFYFILLFTIYTRENKLRYFTTLKNAAEKKLKQTESLLTQMMPKHIFESLKEHYTVTESISNVTLLYADIVGFTQWSSEKRPDEVVNMLYDLFTEFDRRCIEYEVYKVHTIGDCYVAMGYTGSKPRSETIECYRLAKFALALVDIIREKNKENGTNLNMRIGMHTGDIIGGIAGTNIIRYDIYGVDVYISNKMESNGKPGCIKISEASMKILHNNWPRSFVFNRDEDVVIPMTNTRIKTYFLEQNPLEGVSPLGQ</sequence>
<dbReference type="Pfam" id="PF16212">
    <property type="entry name" value="PhoLip_ATPase_C"/>
    <property type="match status" value="1"/>
</dbReference>
<dbReference type="GO" id="GO:0005768">
    <property type="term" value="C:endosome"/>
    <property type="evidence" value="ECO:0007669"/>
    <property type="project" value="TreeGrafter"/>
</dbReference>
<dbReference type="GO" id="GO:0035556">
    <property type="term" value="P:intracellular signal transduction"/>
    <property type="evidence" value="ECO:0007669"/>
    <property type="project" value="InterPro"/>
</dbReference>
<keyword evidence="2 7" id="KW-0812">Transmembrane</keyword>
<evidence type="ECO:0000256" key="2">
    <source>
        <dbReference type="ARBA" id="ARBA00022692"/>
    </source>
</evidence>
<dbReference type="SUPFAM" id="SSF55073">
    <property type="entry name" value="Nucleotide cyclase"/>
    <property type="match status" value="2"/>
</dbReference>
<dbReference type="SUPFAM" id="SSF56784">
    <property type="entry name" value="HAD-like"/>
    <property type="match status" value="1"/>
</dbReference>
<organism evidence="9 10">
    <name type="scientific">Stentor coeruleus</name>
    <dbReference type="NCBI Taxonomy" id="5963"/>
    <lineage>
        <taxon>Eukaryota</taxon>
        <taxon>Sar</taxon>
        <taxon>Alveolata</taxon>
        <taxon>Ciliophora</taxon>
        <taxon>Postciliodesmatophora</taxon>
        <taxon>Heterotrichea</taxon>
        <taxon>Heterotrichida</taxon>
        <taxon>Stentoridae</taxon>
        <taxon>Stentor</taxon>
    </lineage>
</organism>
<keyword evidence="5 7" id="KW-1133">Transmembrane helix</keyword>
<dbReference type="PROSITE" id="PS00154">
    <property type="entry name" value="ATPASE_E1_E2"/>
    <property type="match status" value="1"/>
</dbReference>
<accession>A0A1R2BTH0</accession>
<feature type="transmembrane region" description="Helical" evidence="7">
    <location>
        <begin position="1063"/>
        <end position="1080"/>
    </location>
</feature>
<feature type="transmembrane region" description="Helical" evidence="7">
    <location>
        <begin position="1759"/>
        <end position="1778"/>
    </location>
</feature>
<feature type="transmembrane region" description="Helical" evidence="7">
    <location>
        <begin position="1230"/>
        <end position="1250"/>
    </location>
</feature>
<dbReference type="GO" id="GO:0046872">
    <property type="term" value="F:metal ion binding"/>
    <property type="evidence" value="ECO:0007669"/>
    <property type="project" value="UniProtKB-KW"/>
</dbReference>
<dbReference type="GO" id="GO:0009190">
    <property type="term" value="P:cyclic nucleotide biosynthetic process"/>
    <property type="evidence" value="ECO:0007669"/>
    <property type="project" value="InterPro"/>
</dbReference>
<dbReference type="GO" id="GO:0045332">
    <property type="term" value="P:phospholipid translocation"/>
    <property type="evidence" value="ECO:0007669"/>
    <property type="project" value="TreeGrafter"/>
</dbReference>
<dbReference type="SUPFAM" id="SSF81653">
    <property type="entry name" value="Calcium ATPase, transduction domain A"/>
    <property type="match status" value="1"/>
</dbReference>
<feature type="transmembrane region" description="Helical" evidence="7">
    <location>
        <begin position="1204"/>
        <end position="1224"/>
    </location>
</feature>
<dbReference type="EMBL" id="MPUH01000441">
    <property type="protein sequence ID" value="OMJ80046.1"/>
    <property type="molecule type" value="Genomic_DNA"/>
</dbReference>
<dbReference type="SFLD" id="SFLDS00003">
    <property type="entry name" value="Haloacid_Dehalogenase"/>
    <property type="match status" value="1"/>
</dbReference>
<dbReference type="PANTHER" id="PTHR24092:SF5">
    <property type="entry name" value="PHOSPHOLIPID-TRANSPORTING ATPASE"/>
    <property type="match status" value="1"/>
</dbReference>
<dbReference type="SMART" id="SM00044">
    <property type="entry name" value="CYCc"/>
    <property type="match status" value="2"/>
</dbReference>
<feature type="transmembrane region" description="Helical" evidence="7">
    <location>
        <begin position="47"/>
        <end position="68"/>
    </location>
</feature>
<dbReference type="GO" id="GO:0140326">
    <property type="term" value="F:ATPase-coupled intramembrane lipid transporter activity"/>
    <property type="evidence" value="ECO:0007669"/>
    <property type="project" value="TreeGrafter"/>
</dbReference>
<dbReference type="SFLD" id="SFLDG00002">
    <property type="entry name" value="C1.7:_P-type_atpase_like"/>
    <property type="match status" value="1"/>
</dbReference>
<keyword evidence="4" id="KW-0460">Magnesium</keyword>
<feature type="transmembrane region" description="Helical" evidence="7">
    <location>
        <begin position="996"/>
        <end position="1018"/>
    </location>
</feature>
<dbReference type="OrthoDB" id="354346at2759"/>
<dbReference type="InterPro" id="IPR044492">
    <property type="entry name" value="P_typ_ATPase_HD_dom"/>
</dbReference>
<feature type="transmembrane region" description="Helical" evidence="7">
    <location>
        <begin position="1805"/>
        <end position="1827"/>
    </location>
</feature>
<dbReference type="InterPro" id="IPR018303">
    <property type="entry name" value="ATPase_P-typ_P_site"/>
</dbReference>
<protein>
    <recommendedName>
        <fullName evidence="8">Guanylate cyclase domain-containing protein</fullName>
    </recommendedName>
</protein>
<dbReference type="GO" id="GO:0000166">
    <property type="term" value="F:nucleotide binding"/>
    <property type="evidence" value="ECO:0007669"/>
    <property type="project" value="InterPro"/>
</dbReference>
<evidence type="ECO:0000256" key="6">
    <source>
        <dbReference type="ARBA" id="ARBA00023136"/>
    </source>
</evidence>
<keyword evidence="10" id="KW-1185">Reference proteome</keyword>
<feature type="transmembrane region" description="Helical" evidence="7">
    <location>
        <begin position="74"/>
        <end position="93"/>
    </location>
</feature>
<dbReference type="InterPro" id="IPR001054">
    <property type="entry name" value="A/G_cyclase"/>
</dbReference>
<feature type="transmembrane region" description="Helical" evidence="7">
    <location>
        <begin position="1100"/>
        <end position="1123"/>
    </location>
</feature>
<feature type="transmembrane region" description="Helical" evidence="7">
    <location>
        <begin position="1262"/>
        <end position="1287"/>
    </location>
</feature>
<feature type="transmembrane region" description="Helical" evidence="7">
    <location>
        <begin position="1030"/>
        <end position="1051"/>
    </location>
</feature>
<dbReference type="Pfam" id="PF00211">
    <property type="entry name" value="Guanylate_cyc"/>
    <property type="match status" value="2"/>
</dbReference>
<feature type="transmembrane region" description="Helical" evidence="7">
    <location>
        <begin position="283"/>
        <end position="304"/>
    </location>
</feature>
<feature type="transmembrane region" description="Helical" evidence="7">
    <location>
        <begin position="1338"/>
        <end position="1359"/>
    </location>
</feature>
<evidence type="ECO:0000256" key="7">
    <source>
        <dbReference type="SAM" id="Phobius"/>
    </source>
</evidence>
<feature type="domain" description="Guanylate cyclase" evidence="8">
    <location>
        <begin position="1905"/>
        <end position="2035"/>
    </location>
</feature>
<dbReference type="InterPro" id="IPR032631">
    <property type="entry name" value="P-type_ATPase_N"/>
</dbReference>
<evidence type="ECO:0000256" key="5">
    <source>
        <dbReference type="ARBA" id="ARBA00022989"/>
    </source>
</evidence>
<proteinExistence type="predicted"/>
<dbReference type="PROSITE" id="PS50125">
    <property type="entry name" value="GUANYLATE_CYCLASE_2"/>
    <property type="match status" value="2"/>
</dbReference>
<name>A0A1R2BTH0_9CILI</name>
<evidence type="ECO:0000259" key="8">
    <source>
        <dbReference type="PROSITE" id="PS50125"/>
    </source>
</evidence>
<dbReference type="InterPro" id="IPR023299">
    <property type="entry name" value="ATPase_P-typ_cyto_dom_N"/>
</dbReference>
<dbReference type="CDD" id="cd07302">
    <property type="entry name" value="CHD"/>
    <property type="match status" value="2"/>
</dbReference>
<dbReference type="SUPFAM" id="SSF81665">
    <property type="entry name" value="Calcium ATPase, transmembrane domain M"/>
    <property type="match status" value="1"/>
</dbReference>
<dbReference type="InterPro" id="IPR008250">
    <property type="entry name" value="ATPase_P-typ_transduc_dom_A_sf"/>
</dbReference>
<feature type="domain" description="Guanylate cyclase" evidence="8">
    <location>
        <begin position="1411"/>
        <end position="1547"/>
    </location>
</feature>
<dbReference type="Proteomes" id="UP000187209">
    <property type="component" value="Unassembled WGS sequence"/>
</dbReference>
<comment type="subcellular location">
    <subcellularLocation>
        <location evidence="1">Membrane</location>
        <topology evidence="1">Multi-pass membrane protein</topology>
    </subcellularLocation>
</comment>
<feature type="transmembrane region" description="Helical" evidence="7">
    <location>
        <begin position="1833"/>
        <end position="1852"/>
    </location>
</feature>
<dbReference type="GO" id="GO:0006897">
    <property type="term" value="P:endocytosis"/>
    <property type="evidence" value="ECO:0007669"/>
    <property type="project" value="TreeGrafter"/>
</dbReference>
<feature type="transmembrane region" description="Helical" evidence="7">
    <location>
        <begin position="951"/>
        <end position="968"/>
    </location>
</feature>
<keyword evidence="3" id="KW-0479">Metal-binding</keyword>
<evidence type="ECO:0000256" key="3">
    <source>
        <dbReference type="ARBA" id="ARBA00022723"/>
    </source>
</evidence>
<dbReference type="GO" id="GO:0005886">
    <property type="term" value="C:plasma membrane"/>
    <property type="evidence" value="ECO:0007669"/>
    <property type="project" value="TreeGrafter"/>
</dbReference>
<dbReference type="InterPro" id="IPR023214">
    <property type="entry name" value="HAD_sf"/>
</dbReference>
<dbReference type="InterPro" id="IPR029787">
    <property type="entry name" value="Nucleotide_cyclase"/>
</dbReference>
<feature type="transmembrane region" description="Helical" evidence="7">
    <location>
        <begin position="912"/>
        <end position="931"/>
    </location>
</feature>
<dbReference type="Pfam" id="PF16209">
    <property type="entry name" value="PhoLip_ATPase_N"/>
    <property type="match status" value="1"/>
</dbReference>
<feature type="transmembrane region" description="Helical" evidence="7">
    <location>
        <begin position="1307"/>
        <end position="1326"/>
    </location>
</feature>
<dbReference type="InterPro" id="IPR032630">
    <property type="entry name" value="P_typ_ATPase_c"/>
</dbReference>
<dbReference type="InterPro" id="IPR023298">
    <property type="entry name" value="ATPase_P-typ_TM_dom_sf"/>
</dbReference>
<dbReference type="InterPro" id="IPR036412">
    <property type="entry name" value="HAD-like_sf"/>
</dbReference>
<gene>
    <name evidence="9" type="ORF">SteCoe_19774</name>
</gene>
<dbReference type="GO" id="GO:0006890">
    <property type="term" value="P:retrograde vesicle-mediated transport, Golgi to endoplasmic reticulum"/>
    <property type="evidence" value="ECO:0007669"/>
    <property type="project" value="TreeGrafter"/>
</dbReference>
<dbReference type="Gene3D" id="3.30.70.1230">
    <property type="entry name" value="Nucleotide cyclase"/>
    <property type="match status" value="2"/>
</dbReference>
<evidence type="ECO:0000313" key="9">
    <source>
        <dbReference type="EMBL" id="OMJ80046.1"/>
    </source>
</evidence>
<dbReference type="SFLD" id="SFLDF00027">
    <property type="entry name" value="p-type_atpase"/>
    <property type="match status" value="1"/>
</dbReference>
<keyword evidence="6 7" id="KW-0472">Membrane</keyword>
<dbReference type="Gene3D" id="3.40.1110.10">
    <property type="entry name" value="Calcium-transporting ATPase, cytoplasmic domain N"/>
    <property type="match status" value="1"/>
</dbReference>
<dbReference type="Gene3D" id="2.70.150.10">
    <property type="entry name" value="Calcium-transporting ATPase, cytoplasmic transduction domain A"/>
    <property type="match status" value="1"/>
</dbReference>
<evidence type="ECO:0000256" key="4">
    <source>
        <dbReference type="ARBA" id="ARBA00022842"/>
    </source>
</evidence>